<name>L7VZ76_9BACT</name>
<dbReference type="EMBL" id="JX649912">
    <property type="protein sequence ID" value="AGC72811.1"/>
    <property type="molecule type" value="Genomic_DNA"/>
</dbReference>
<sequence length="90" mass="9778">MQPLSETLAIAVLKSGASARRCAVVSAGPCDDATSGLLFILIGATDLLAVEDNGSLCSHNSPKTNHFLFRFGRSARRQKEKRQSLLCRFR</sequence>
<proteinExistence type="predicted"/>
<protein>
    <submittedName>
        <fullName evidence="1">Uncharacterized protein</fullName>
    </submittedName>
</protein>
<organism evidence="1">
    <name type="scientific">uncultured bacterium A1Q1_fos_485</name>
    <dbReference type="NCBI Taxonomy" id="1256576"/>
    <lineage>
        <taxon>Bacteria</taxon>
        <taxon>environmental samples</taxon>
    </lineage>
</organism>
<accession>L7VZ76</accession>
<evidence type="ECO:0000313" key="1">
    <source>
        <dbReference type="EMBL" id="AGC72811.1"/>
    </source>
</evidence>
<dbReference type="AlphaFoldDB" id="L7VZ76"/>
<reference evidence="1" key="1">
    <citation type="submission" date="2012-09" db="EMBL/GenBank/DDBJ databases">
        <title>Metagenomic Characterization of a Microbial Community in Wastewater Detects High Levels of Antibiotic Resistance.</title>
        <authorList>
            <person name="Abrams M."/>
            <person name="Caldwell A."/>
            <person name="Vandaei E."/>
            <person name="Lee W."/>
            <person name="Perrott J."/>
            <person name="Khan S.Y."/>
            <person name="Ta J."/>
            <person name="Romero D."/>
            <person name="Nguyen V."/>
            <person name="Pourmand N."/>
            <person name="Ouverney C.C."/>
        </authorList>
    </citation>
    <scope>NUCLEOTIDE SEQUENCE</scope>
</reference>